<dbReference type="SUPFAM" id="SSF55874">
    <property type="entry name" value="ATPase domain of HSP90 chaperone/DNA topoisomerase II/histidine kinase"/>
    <property type="match status" value="1"/>
</dbReference>
<keyword evidence="10" id="KW-0067">ATP-binding</keyword>
<dbReference type="InterPro" id="IPR050640">
    <property type="entry name" value="Bact_2-comp_sensor_kinase"/>
</dbReference>
<keyword evidence="5" id="KW-0597">Phosphoprotein</keyword>
<evidence type="ECO:0000256" key="6">
    <source>
        <dbReference type="ARBA" id="ARBA00022679"/>
    </source>
</evidence>
<dbReference type="Proteomes" id="UP001597120">
    <property type="component" value="Unassembled WGS sequence"/>
</dbReference>
<protein>
    <recommendedName>
        <fullName evidence="3">histidine kinase</fullName>
        <ecNumber evidence="3">2.7.13.3</ecNumber>
    </recommendedName>
</protein>
<evidence type="ECO:0000256" key="2">
    <source>
        <dbReference type="ARBA" id="ARBA00004651"/>
    </source>
</evidence>
<dbReference type="EC" id="2.7.13.3" evidence="3"/>
<accession>A0ABW3D7H5</accession>
<evidence type="ECO:0000256" key="3">
    <source>
        <dbReference type="ARBA" id="ARBA00012438"/>
    </source>
</evidence>
<evidence type="ECO:0000256" key="5">
    <source>
        <dbReference type="ARBA" id="ARBA00022553"/>
    </source>
</evidence>
<comment type="caution">
    <text evidence="17">The sequence shown here is derived from an EMBL/GenBank/DDBJ whole genome shotgun (WGS) entry which is preliminary data.</text>
</comment>
<dbReference type="Pfam" id="PF06580">
    <property type="entry name" value="His_kinase"/>
    <property type="match status" value="1"/>
</dbReference>
<evidence type="ECO:0000256" key="1">
    <source>
        <dbReference type="ARBA" id="ARBA00000085"/>
    </source>
</evidence>
<organism evidence="17 18">
    <name type="scientific">Paenibacillus residui</name>
    <dbReference type="NCBI Taxonomy" id="629724"/>
    <lineage>
        <taxon>Bacteria</taxon>
        <taxon>Bacillati</taxon>
        <taxon>Bacillota</taxon>
        <taxon>Bacilli</taxon>
        <taxon>Bacillales</taxon>
        <taxon>Paenibacillaceae</taxon>
        <taxon>Paenibacillus</taxon>
    </lineage>
</organism>
<evidence type="ECO:0000256" key="4">
    <source>
        <dbReference type="ARBA" id="ARBA00022475"/>
    </source>
</evidence>
<evidence type="ECO:0000259" key="15">
    <source>
        <dbReference type="PROSITE" id="PS50109"/>
    </source>
</evidence>
<evidence type="ECO:0000313" key="18">
    <source>
        <dbReference type="Proteomes" id="UP001597120"/>
    </source>
</evidence>
<keyword evidence="7 14" id="KW-0812">Transmembrane</keyword>
<dbReference type="Gene3D" id="3.30.565.10">
    <property type="entry name" value="Histidine kinase-like ATPase, C-terminal domain"/>
    <property type="match status" value="1"/>
</dbReference>
<dbReference type="PANTHER" id="PTHR34220:SF11">
    <property type="entry name" value="SENSOR PROTEIN KINASE HPTS"/>
    <property type="match status" value="1"/>
</dbReference>
<evidence type="ECO:0000256" key="13">
    <source>
        <dbReference type="ARBA" id="ARBA00023136"/>
    </source>
</evidence>
<evidence type="ECO:0000256" key="14">
    <source>
        <dbReference type="SAM" id="Phobius"/>
    </source>
</evidence>
<comment type="subcellular location">
    <subcellularLocation>
        <location evidence="2">Cell membrane</location>
        <topology evidence="2">Multi-pass membrane protein</topology>
    </subcellularLocation>
</comment>
<keyword evidence="11 14" id="KW-1133">Transmembrane helix</keyword>
<keyword evidence="9 17" id="KW-0418">Kinase</keyword>
<keyword evidence="12" id="KW-0902">Two-component regulatory system</keyword>
<dbReference type="SMART" id="SM00304">
    <property type="entry name" value="HAMP"/>
    <property type="match status" value="1"/>
</dbReference>
<dbReference type="EMBL" id="JBHTIU010000013">
    <property type="protein sequence ID" value="MFD0868476.1"/>
    <property type="molecule type" value="Genomic_DNA"/>
</dbReference>
<keyword evidence="4" id="KW-1003">Cell membrane</keyword>
<keyword evidence="13 14" id="KW-0472">Membrane</keyword>
<dbReference type="CDD" id="cd06225">
    <property type="entry name" value="HAMP"/>
    <property type="match status" value="1"/>
</dbReference>
<dbReference type="SMART" id="SM00387">
    <property type="entry name" value="HATPase_c"/>
    <property type="match status" value="1"/>
</dbReference>
<gene>
    <name evidence="17" type="ORF">ACFQ03_04900</name>
</gene>
<dbReference type="Gene3D" id="6.10.340.10">
    <property type="match status" value="1"/>
</dbReference>
<dbReference type="Pfam" id="PF00672">
    <property type="entry name" value="HAMP"/>
    <property type="match status" value="1"/>
</dbReference>
<feature type="domain" description="HAMP" evidence="16">
    <location>
        <begin position="328"/>
        <end position="380"/>
    </location>
</feature>
<keyword evidence="6 17" id="KW-0808">Transferase</keyword>
<dbReference type="InterPro" id="IPR036890">
    <property type="entry name" value="HATPase_C_sf"/>
</dbReference>
<sequence length="614" mass="69619">MLRSSIRNKLIALLLLVVVIPSGISILLTYLHTVKSTREQTIQENMRLLYQGKNNIENYLEIVDRLTLSVYKHPDFMNVLTTGNRMNDYESIQTIKKILSSMYHFNDDIEQVFLYLDKRQQAYSVSKKYVFNAKHLDIREHPVFEPASATRGHSWLEPPHVMTHYGIGGQIVDNPSMVFSLHRLLANYPDKTPLGYLSIDFSTETVHQLSEHLYDEDKEQLFLVAPGGVVFFSSGEADESGESAGMGEWLRAVENASTDSGYLHWRDDDFNGVIFFEKLSESVGGLYLVKRIPNEVMFESAQKMIRMNIAIGCIMLVLVIAATTLVTFRITSPIRVLLRTIRRVEKGDMDVDFGVQSRDEIGLLSLRFQSMIHTIKHLLMREQRLELQNRTNQLKVLQSQINPHFLHNALQSIGSLAVDKGAPEVYKLLRSLSSIMRYSMETEENLVPLSKEIEHVLAYLHLQQERFGERLSVEVQIDDRARSCIVPKMILQPIVENYFKHGFQASKKAGSLQLEAALHESGELQLMVRDNGPGLTETDLNRLQKGLNENHLGHELKGMGLTNTNNRLKLYFGARARLRLEPTPGGGLTVWLILPAITDASELEGGMNDEGAAD</sequence>
<evidence type="ECO:0000256" key="11">
    <source>
        <dbReference type="ARBA" id="ARBA00022989"/>
    </source>
</evidence>
<dbReference type="Pfam" id="PF02518">
    <property type="entry name" value="HATPase_c"/>
    <property type="match status" value="1"/>
</dbReference>
<evidence type="ECO:0000256" key="12">
    <source>
        <dbReference type="ARBA" id="ARBA00023012"/>
    </source>
</evidence>
<dbReference type="InterPro" id="IPR010559">
    <property type="entry name" value="Sig_transdc_His_kin_internal"/>
</dbReference>
<reference evidence="18" key="1">
    <citation type="journal article" date="2019" name="Int. J. Syst. Evol. Microbiol.">
        <title>The Global Catalogue of Microorganisms (GCM) 10K type strain sequencing project: providing services to taxonomists for standard genome sequencing and annotation.</title>
        <authorList>
            <consortium name="The Broad Institute Genomics Platform"/>
            <consortium name="The Broad Institute Genome Sequencing Center for Infectious Disease"/>
            <person name="Wu L."/>
            <person name="Ma J."/>
        </authorList>
    </citation>
    <scope>NUCLEOTIDE SEQUENCE [LARGE SCALE GENOMIC DNA]</scope>
    <source>
        <strain evidence="18">CCUG 57263</strain>
    </source>
</reference>
<dbReference type="GO" id="GO:0004673">
    <property type="term" value="F:protein histidine kinase activity"/>
    <property type="evidence" value="ECO:0007669"/>
    <property type="project" value="UniProtKB-EC"/>
</dbReference>
<evidence type="ECO:0000256" key="9">
    <source>
        <dbReference type="ARBA" id="ARBA00022777"/>
    </source>
</evidence>
<dbReference type="PANTHER" id="PTHR34220">
    <property type="entry name" value="SENSOR HISTIDINE KINASE YPDA"/>
    <property type="match status" value="1"/>
</dbReference>
<feature type="domain" description="Histidine kinase" evidence="15">
    <location>
        <begin position="378"/>
        <end position="598"/>
    </location>
</feature>
<evidence type="ECO:0000259" key="16">
    <source>
        <dbReference type="PROSITE" id="PS50885"/>
    </source>
</evidence>
<dbReference type="SUPFAM" id="SSF158472">
    <property type="entry name" value="HAMP domain-like"/>
    <property type="match status" value="1"/>
</dbReference>
<keyword evidence="18" id="KW-1185">Reference proteome</keyword>
<dbReference type="PROSITE" id="PS50885">
    <property type="entry name" value="HAMP"/>
    <property type="match status" value="1"/>
</dbReference>
<evidence type="ECO:0000256" key="10">
    <source>
        <dbReference type="ARBA" id="ARBA00022840"/>
    </source>
</evidence>
<keyword evidence="8" id="KW-0547">Nucleotide-binding</keyword>
<dbReference type="InterPro" id="IPR003660">
    <property type="entry name" value="HAMP_dom"/>
</dbReference>
<comment type="catalytic activity">
    <reaction evidence="1">
        <text>ATP + protein L-histidine = ADP + protein N-phospho-L-histidine.</text>
        <dbReference type="EC" id="2.7.13.3"/>
    </reaction>
</comment>
<proteinExistence type="predicted"/>
<dbReference type="InterPro" id="IPR005467">
    <property type="entry name" value="His_kinase_dom"/>
</dbReference>
<evidence type="ECO:0000256" key="7">
    <source>
        <dbReference type="ARBA" id="ARBA00022692"/>
    </source>
</evidence>
<dbReference type="RefSeq" id="WP_379286476.1">
    <property type="nucleotide sequence ID" value="NZ_JBHTIU010000013.1"/>
</dbReference>
<dbReference type="PROSITE" id="PS50109">
    <property type="entry name" value="HIS_KIN"/>
    <property type="match status" value="1"/>
</dbReference>
<feature type="transmembrane region" description="Helical" evidence="14">
    <location>
        <begin position="309"/>
        <end position="330"/>
    </location>
</feature>
<name>A0ABW3D7H5_9BACL</name>
<evidence type="ECO:0000256" key="8">
    <source>
        <dbReference type="ARBA" id="ARBA00022741"/>
    </source>
</evidence>
<dbReference type="InterPro" id="IPR003594">
    <property type="entry name" value="HATPase_dom"/>
</dbReference>
<evidence type="ECO:0000313" key="17">
    <source>
        <dbReference type="EMBL" id="MFD0868476.1"/>
    </source>
</evidence>